<keyword evidence="3" id="KW-0133">Cell shape</keyword>
<dbReference type="AlphaFoldDB" id="A0A098BMQ9"/>
<feature type="transmembrane region" description="Helical" evidence="7">
    <location>
        <begin position="495"/>
        <end position="514"/>
    </location>
</feature>
<feature type="region of interest" description="Disordered" evidence="6">
    <location>
        <begin position="1"/>
        <end position="76"/>
    </location>
</feature>
<sequence>MRRGTAGSRARTGAGAPTGSRAGPDGRSRVGTRTPRRDNRPGPGARADGPAGAGPELPGGRLMSVSHAPGASFPSPPGGFAPAPAVSTRRNTELLLIVAAIAITTVSLMLVEASQEQTLTMDLAKYGLTYAVLFLAAHLAVRRFAPYADPLLLPIVALLNGLGLVLIHRLDLADEENARYLGQPIPSPDANQQVLWTALAIAGFVAVLALLHDYRLLARFSYTLGLIGLVALAVPALLPSRFSEVNGAKIWIKLPGFSIQPGEFAKILLIIFFASVLVAKRDLFTTAGKHVLGMDFPRARDLGPILAAWILSIGVMVFEKDLGTSLLLFGTVLVMLYIATERVGWLLVGGALLVVGFYFAYQMFGHVRVRVETWLDPLADYNNTGYQISQSLFGLATGGVAGTGLGSGRPAQVPFAKTDFIVATIGEELGLIGLSAILVLFLILITRGLRTALAVRDSFGKLLAAGLSFTIAIQLFVVVGGVTKLIPLTGLTTPFMSYGGSSLLANYLLLALLVKISNAAREPAAPRKKAPPPIADAPTEMLGRG</sequence>
<evidence type="ECO:0000256" key="7">
    <source>
        <dbReference type="SAM" id="Phobius"/>
    </source>
</evidence>
<feature type="transmembrane region" description="Helical" evidence="7">
    <location>
        <begin position="220"/>
        <end position="238"/>
    </location>
</feature>
<feature type="compositionally biased region" description="Low complexity" evidence="6">
    <location>
        <begin position="41"/>
        <end position="60"/>
    </location>
</feature>
<dbReference type="Pfam" id="PF01098">
    <property type="entry name" value="FTSW_RODA_SPOVE"/>
    <property type="match status" value="1"/>
</dbReference>
<dbReference type="PANTHER" id="PTHR30474">
    <property type="entry name" value="CELL CYCLE PROTEIN"/>
    <property type="match status" value="1"/>
</dbReference>
<dbReference type="InterPro" id="IPR001182">
    <property type="entry name" value="FtsW/RodA"/>
</dbReference>
<dbReference type="EMBL" id="CCSD01000071">
    <property type="protein sequence ID" value="CDZ89988.1"/>
    <property type="molecule type" value="Genomic_DNA"/>
</dbReference>
<feature type="transmembrane region" description="Helical" evidence="7">
    <location>
        <begin position="322"/>
        <end position="338"/>
    </location>
</feature>
<protein>
    <submittedName>
        <fullName evidence="8">Uncharacterized FtsW-like protein</fullName>
    </submittedName>
</protein>
<keyword evidence="5 7" id="KW-0472">Membrane</keyword>
<dbReference type="eggNOG" id="COG0772">
    <property type="taxonomic scope" value="Bacteria"/>
</dbReference>
<evidence type="ECO:0000313" key="9">
    <source>
        <dbReference type="Proteomes" id="UP000042997"/>
    </source>
</evidence>
<dbReference type="GO" id="GO:0051301">
    <property type="term" value="P:cell division"/>
    <property type="evidence" value="ECO:0007669"/>
    <property type="project" value="InterPro"/>
</dbReference>
<evidence type="ECO:0000256" key="3">
    <source>
        <dbReference type="ARBA" id="ARBA00022960"/>
    </source>
</evidence>
<dbReference type="GO" id="GO:0015648">
    <property type="term" value="F:lipid-linked peptidoglycan transporter activity"/>
    <property type="evidence" value="ECO:0007669"/>
    <property type="project" value="TreeGrafter"/>
</dbReference>
<reference evidence="8 9" key="1">
    <citation type="journal article" date="2014" name="Genome Announc.">
        <title>Draft Genome Sequence of Propane- and Butane-Oxidizing Actinobacterium Rhodococcus ruber IEGM 231.</title>
        <authorList>
            <person name="Ivshina I.B."/>
            <person name="Kuyukina M.S."/>
            <person name="Krivoruchko A.V."/>
            <person name="Barbe V."/>
            <person name="Fischer C."/>
        </authorList>
    </citation>
    <scope>NUCLEOTIDE SEQUENCE [LARGE SCALE GENOMIC DNA]</scope>
</reference>
<dbReference type="GO" id="GO:0032153">
    <property type="term" value="C:cell division site"/>
    <property type="evidence" value="ECO:0007669"/>
    <property type="project" value="TreeGrafter"/>
</dbReference>
<name>A0A098BMQ9_9NOCA</name>
<feature type="transmembrane region" description="Helical" evidence="7">
    <location>
        <begin position="462"/>
        <end position="483"/>
    </location>
</feature>
<feature type="region of interest" description="Disordered" evidence="6">
    <location>
        <begin position="524"/>
        <end position="545"/>
    </location>
</feature>
<evidence type="ECO:0000256" key="2">
    <source>
        <dbReference type="ARBA" id="ARBA00022692"/>
    </source>
</evidence>
<feature type="transmembrane region" description="Helical" evidence="7">
    <location>
        <begin position="429"/>
        <end position="450"/>
    </location>
</feature>
<dbReference type="GO" id="GO:0005886">
    <property type="term" value="C:plasma membrane"/>
    <property type="evidence" value="ECO:0007669"/>
    <property type="project" value="TreeGrafter"/>
</dbReference>
<feature type="transmembrane region" description="Helical" evidence="7">
    <location>
        <begin position="345"/>
        <end position="364"/>
    </location>
</feature>
<feature type="compositionally biased region" description="Low complexity" evidence="6">
    <location>
        <begin position="1"/>
        <end position="23"/>
    </location>
</feature>
<evidence type="ECO:0000313" key="8">
    <source>
        <dbReference type="EMBL" id="CDZ89988.1"/>
    </source>
</evidence>
<dbReference type="PANTHER" id="PTHR30474:SF3">
    <property type="entry name" value="PEPTIDOGLYCAN GLYCOSYLTRANSFERASE RODA"/>
    <property type="match status" value="1"/>
</dbReference>
<dbReference type="Proteomes" id="UP000042997">
    <property type="component" value="Unassembled WGS sequence"/>
</dbReference>
<keyword evidence="4 7" id="KW-1133">Transmembrane helix</keyword>
<evidence type="ECO:0000256" key="4">
    <source>
        <dbReference type="ARBA" id="ARBA00022989"/>
    </source>
</evidence>
<keyword evidence="2 7" id="KW-0812">Transmembrane</keyword>
<organism evidence="8 9">
    <name type="scientific">Rhodococcus ruber</name>
    <dbReference type="NCBI Taxonomy" id="1830"/>
    <lineage>
        <taxon>Bacteria</taxon>
        <taxon>Bacillati</taxon>
        <taxon>Actinomycetota</taxon>
        <taxon>Actinomycetes</taxon>
        <taxon>Mycobacteriales</taxon>
        <taxon>Nocardiaceae</taxon>
        <taxon>Rhodococcus</taxon>
    </lineage>
</organism>
<feature type="transmembrane region" description="Helical" evidence="7">
    <location>
        <begin position="123"/>
        <end position="139"/>
    </location>
</feature>
<evidence type="ECO:0000256" key="5">
    <source>
        <dbReference type="ARBA" id="ARBA00023136"/>
    </source>
</evidence>
<feature type="transmembrane region" description="Helical" evidence="7">
    <location>
        <begin position="258"/>
        <end position="279"/>
    </location>
</feature>
<proteinExistence type="predicted"/>
<evidence type="ECO:0000256" key="6">
    <source>
        <dbReference type="SAM" id="MobiDB-lite"/>
    </source>
</evidence>
<gene>
    <name evidence="8" type="primary">rodA</name>
    <name evidence="8" type="ORF">RHRU231_590047</name>
</gene>
<evidence type="ECO:0000256" key="1">
    <source>
        <dbReference type="ARBA" id="ARBA00004141"/>
    </source>
</evidence>
<accession>A0A098BMQ9</accession>
<dbReference type="GO" id="GO:0008360">
    <property type="term" value="P:regulation of cell shape"/>
    <property type="evidence" value="ECO:0007669"/>
    <property type="project" value="UniProtKB-KW"/>
</dbReference>
<comment type="subcellular location">
    <subcellularLocation>
        <location evidence="1">Membrane</location>
        <topology evidence="1">Multi-pass membrane protein</topology>
    </subcellularLocation>
</comment>
<feature type="transmembrane region" description="Helical" evidence="7">
    <location>
        <begin position="94"/>
        <end position="111"/>
    </location>
</feature>
<feature type="transmembrane region" description="Helical" evidence="7">
    <location>
        <begin position="190"/>
        <end position="211"/>
    </location>
</feature>
<feature type="transmembrane region" description="Helical" evidence="7">
    <location>
        <begin position="151"/>
        <end position="170"/>
    </location>
</feature>